<dbReference type="Proteomes" id="UP001055879">
    <property type="component" value="Linkage Group LG07"/>
</dbReference>
<evidence type="ECO:0000313" key="1">
    <source>
        <dbReference type="EMBL" id="KAI3715074.1"/>
    </source>
</evidence>
<keyword evidence="2" id="KW-1185">Reference proteome</keyword>
<reference evidence="2" key="1">
    <citation type="journal article" date="2022" name="Mol. Ecol. Resour.">
        <title>The genomes of chicory, endive, great burdock and yacon provide insights into Asteraceae palaeo-polyploidization history and plant inulin production.</title>
        <authorList>
            <person name="Fan W."/>
            <person name="Wang S."/>
            <person name="Wang H."/>
            <person name="Wang A."/>
            <person name="Jiang F."/>
            <person name="Liu H."/>
            <person name="Zhao H."/>
            <person name="Xu D."/>
            <person name="Zhang Y."/>
        </authorList>
    </citation>
    <scope>NUCLEOTIDE SEQUENCE [LARGE SCALE GENOMIC DNA]</scope>
    <source>
        <strain evidence="2">cv. Niubang</strain>
    </source>
</reference>
<organism evidence="1 2">
    <name type="scientific">Arctium lappa</name>
    <name type="common">Greater burdock</name>
    <name type="synonym">Lappa major</name>
    <dbReference type="NCBI Taxonomy" id="4217"/>
    <lineage>
        <taxon>Eukaryota</taxon>
        <taxon>Viridiplantae</taxon>
        <taxon>Streptophyta</taxon>
        <taxon>Embryophyta</taxon>
        <taxon>Tracheophyta</taxon>
        <taxon>Spermatophyta</taxon>
        <taxon>Magnoliopsida</taxon>
        <taxon>eudicotyledons</taxon>
        <taxon>Gunneridae</taxon>
        <taxon>Pentapetalae</taxon>
        <taxon>asterids</taxon>
        <taxon>campanulids</taxon>
        <taxon>Asterales</taxon>
        <taxon>Asteraceae</taxon>
        <taxon>Carduoideae</taxon>
        <taxon>Cardueae</taxon>
        <taxon>Arctiinae</taxon>
        <taxon>Arctium</taxon>
    </lineage>
</organism>
<comment type="caution">
    <text evidence="1">The sequence shown here is derived from an EMBL/GenBank/DDBJ whole genome shotgun (WGS) entry which is preliminary data.</text>
</comment>
<reference evidence="1 2" key="2">
    <citation type="journal article" date="2022" name="Mol. Ecol. Resour.">
        <title>The genomes of chicory, endive, great burdock and yacon provide insights into Asteraceae paleo-polyploidization history and plant inulin production.</title>
        <authorList>
            <person name="Fan W."/>
            <person name="Wang S."/>
            <person name="Wang H."/>
            <person name="Wang A."/>
            <person name="Jiang F."/>
            <person name="Liu H."/>
            <person name="Zhao H."/>
            <person name="Xu D."/>
            <person name="Zhang Y."/>
        </authorList>
    </citation>
    <scope>NUCLEOTIDE SEQUENCE [LARGE SCALE GENOMIC DNA]</scope>
    <source>
        <strain evidence="2">cv. Niubang</strain>
    </source>
</reference>
<proteinExistence type="predicted"/>
<accession>A0ACB9AZJ5</accession>
<dbReference type="EMBL" id="CM042053">
    <property type="protein sequence ID" value="KAI3715074.1"/>
    <property type="molecule type" value="Genomic_DNA"/>
</dbReference>
<gene>
    <name evidence="1" type="ORF">L6452_22041</name>
</gene>
<sequence length="202" mass="22848">MEKQPLPDLTTARSGLQYYRLSKYMLEEPHYLGSLFQAGACVGLYFINRPEWLVVDHACSAYSYVSVPLYDTLGLDAVKYIINHANLQAVFCEPSTLYIIQKKLLSFLSEINSIRIIVVVGGTYLPSLPATSGVHEPFLRATNALRRRRILEQNEKALSNFYHIQNLSVRLGINSMETVARGRVRILDPDELVCGEEIGPNW</sequence>
<name>A0ACB9AZJ5_ARCLA</name>
<protein>
    <submittedName>
        <fullName evidence="1">Uncharacterized protein</fullName>
    </submittedName>
</protein>
<evidence type="ECO:0000313" key="2">
    <source>
        <dbReference type="Proteomes" id="UP001055879"/>
    </source>
</evidence>